<feature type="compositionally biased region" description="Low complexity" evidence="1">
    <location>
        <begin position="283"/>
        <end position="303"/>
    </location>
</feature>
<feature type="compositionally biased region" description="Pro residues" evidence="1">
    <location>
        <begin position="216"/>
        <end position="237"/>
    </location>
</feature>
<dbReference type="CDD" id="cd18186">
    <property type="entry name" value="BTB_POZ_ZBTB_KLHL-like"/>
    <property type="match status" value="1"/>
</dbReference>
<dbReference type="PROSITE" id="PS50097">
    <property type="entry name" value="BTB"/>
    <property type="match status" value="1"/>
</dbReference>
<feature type="compositionally biased region" description="Low complexity" evidence="1">
    <location>
        <begin position="64"/>
        <end position="75"/>
    </location>
</feature>
<feature type="compositionally biased region" description="Polar residues" evidence="1">
    <location>
        <begin position="108"/>
        <end position="130"/>
    </location>
</feature>
<protein>
    <recommendedName>
        <fullName evidence="2">BTB domain-containing protein</fullName>
    </recommendedName>
</protein>
<evidence type="ECO:0000313" key="4">
    <source>
        <dbReference type="Proteomes" id="UP000308197"/>
    </source>
</evidence>
<accession>A0A5C3P6Y3</accession>
<dbReference type="InterPro" id="IPR000210">
    <property type="entry name" value="BTB/POZ_dom"/>
</dbReference>
<dbReference type="AlphaFoldDB" id="A0A5C3P6Y3"/>
<feature type="compositionally biased region" description="Low complexity" evidence="1">
    <location>
        <begin position="238"/>
        <end position="261"/>
    </location>
</feature>
<name>A0A5C3P6Y3_9APHY</name>
<evidence type="ECO:0000313" key="3">
    <source>
        <dbReference type="EMBL" id="TFK85404.1"/>
    </source>
</evidence>
<dbReference type="Gene3D" id="3.30.710.10">
    <property type="entry name" value="Potassium Channel Kv1.1, Chain A"/>
    <property type="match status" value="1"/>
</dbReference>
<dbReference type="Pfam" id="PF00651">
    <property type="entry name" value="BTB"/>
    <property type="match status" value="1"/>
</dbReference>
<evidence type="ECO:0000259" key="2">
    <source>
        <dbReference type="PROSITE" id="PS50097"/>
    </source>
</evidence>
<feature type="compositionally biased region" description="Polar residues" evidence="1">
    <location>
        <begin position="151"/>
        <end position="160"/>
    </location>
</feature>
<feature type="compositionally biased region" description="Polar residues" evidence="1">
    <location>
        <begin position="266"/>
        <end position="275"/>
    </location>
</feature>
<dbReference type="EMBL" id="ML211255">
    <property type="protein sequence ID" value="TFK85404.1"/>
    <property type="molecule type" value="Genomic_DNA"/>
</dbReference>
<dbReference type="InterPro" id="IPR011333">
    <property type="entry name" value="SKP1/BTB/POZ_sf"/>
</dbReference>
<reference evidence="3 4" key="1">
    <citation type="journal article" date="2019" name="Nat. Ecol. Evol.">
        <title>Megaphylogeny resolves global patterns of mushroom evolution.</title>
        <authorList>
            <person name="Varga T."/>
            <person name="Krizsan K."/>
            <person name="Foldi C."/>
            <person name="Dima B."/>
            <person name="Sanchez-Garcia M."/>
            <person name="Sanchez-Ramirez S."/>
            <person name="Szollosi G.J."/>
            <person name="Szarkandi J.G."/>
            <person name="Papp V."/>
            <person name="Albert L."/>
            <person name="Andreopoulos W."/>
            <person name="Angelini C."/>
            <person name="Antonin V."/>
            <person name="Barry K.W."/>
            <person name="Bougher N.L."/>
            <person name="Buchanan P."/>
            <person name="Buyck B."/>
            <person name="Bense V."/>
            <person name="Catcheside P."/>
            <person name="Chovatia M."/>
            <person name="Cooper J."/>
            <person name="Damon W."/>
            <person name="Desjardin D."/>
            <person name="Finy P."/>
            <person name="Geml J."/>
            <person name="Haridas S."/>
            <person name="Hughes K."/>
            <person name="Justo A."/>
            <person name="Karasinski D."/>
            <person name="Kautmanova I."/>
            <person name="Kiss B."/>
            <person name="Kocsube S."/>
            <person name="Kotiranta H."/>
            <person name="LaButti K.M."/>
            <person name="Lechner B.E."/>
            <person name="Liimatainen K."/>
            <person name="Lipzen A."/>
            <person name="Lukacs Z."/>
            <person name="Mihaltcheva S."/>
            <person name="Morgado L.N."/>
            <person name="Niskanen T."/>
            <person name="Noordeloos M.E."/>
            <person name="Ohm R.A."/>
            <person name="Ortiz-Santana B."/>
            <person name="Ovrebo C."/>
            <person name="Racz N."/>
            <person name="Riley R."/>
            <person name="Savchenko A."/>
            <person name="Shiryaev A."/>
            <person name="Soop K."/>
            <person name="Spirin V."/>
            <person name="Szebenyi C."/>
            <person name="Tomsovsky M."/>
            <person name="Tulloss R.E."/>
            <person name="Uehling J."/>
            <person name="Grigoriev I.V."/>
            <person name="Vagvolgyi C."/>
            <person name="Papp T."/>
            <person name="Martin F.M."/>
            <person name="Miettinen O."/>
            <person name="Hibbett D.S."/>
            <person name="Nagy L.G."/>
        </authorList>
    </citation>
    <scope>NUCLEOTIDE SEQUENCE [LARGE SCALE GENOMIC DNA]</scope>
    <source>
        <strain evidence="3 4">HHB13444</strain>
    </source>
</reference>
<dbReference type="SUPFAM" id="SSF54695">
    <property type="entry name" value="POZ domain"/>
    <property type="match status" value="1"/>
</dbReference>
<evidence type="ECO:0000256" key="1">
    <source>
        <dbReference type="SAM" id="MobiDB-lite"/>
    </source>
</evidence>
<keyword evidence="4" id="KW-1185">Reference proteome</keyword>
<feature type="region of interest" description="Disordered" evidence="1">
    <location>
        <begin position="50"/>
        <end position="303"/>
    </location>
</feature>
<organism evidence="3 4">
    <name type="scientific">Polyporus arcularius HHB13444</name>
    <dbReference type="NCBI Taxonomy" id="1314778"/>
    <lineage>
        <taxon>Eukaryota</taxon>
        <taxon>Fungi</taxon>
        <taxon>Dikarya</taxon>
        <taxon>Basidiomycota</taxon>
        <taxon>Agaricomycotina</taxon>
        <taxon>Agaricomycetes</taxon>
        <taxon>Polyporales</taxon>
        <taxon>Polyporaceae</taxon>
        <taxon>Polyporus</taxon>
    </lineage>
</organism>
<proteinExistence type="predicted"/>
<feature type="domain" description="BTB" evidence="2">
    <location>
        <begin position="345"/>
        <end position="405"/>
    </location>
</feature>
<dbReference type="InParanoid" id="A0A5C3P6Y3"/>
<sequence length="623" mass="66655">MYPYRPTDYISPGASAAARTLGLLDLQAFLPYSPTASYFSTGGYQGATGTGANVQDNAHRRTRPGTSTARTSTSTSRKHGTSGQKRAAEADLSRPAQSAPKRTKLTEPEQTGKNPSSSSHGERTPSQNVQDRSRSSHRSSNGTHRPVAASGQPSKASQHTRPPPALNAQPVKGKDIPHTTVQVASVRKDTKHSPSPASASAPVVSSKSTSDRPTSPSSPPVGPPAAMPAPATVPAPASPLASSSALASSVPTTSAPASTSAHVNPCSESSSQMSTPGDGMATSAAPDCGPAPSAAPSSVSDVSANGATVAPLGSGSIPSLSAPAPAERIFPPMDARSAELWYPDGNVIVKVEGAYFQLFRSRLERHCEYFKRVFEDGEGTIVEGQAIVEVNDIKLQDFEALLRYLEIPAEHSVKDTSTEVAISLLRAARVLGCTLVRELAEKRVFGPWSTVAPPADSDDLADRPYDEGIKMLSLARELELPHVRKQALYALLASDTFWSDVGDPERCVAVDLPDSDLVLLYRARVVMQENWRRQYLSPPKACLTEGCCDGRDANARRIKWHGEFAAATVEEARDPLRAADRMQQYVHTLTGWCQSCIEDRANAWQDVRAVWWAELDRLLASRY</sequence>
<feature type="compositionally biased region" description="Low complexity" evidence="1">
    <location>
        <begin position="193"/>
        <end position="215"/>
    </location>
</feature>
<dbReference type="Proteomes" id="UP000308197">
    <property type="component" value="Unassembled WGS sequence"/>
</dbReference>
<gene>
    <name evidence="3" type="ORF">K466DRAFT_664519</name>
</gene>